<comment type="caution">
    <text evidence="3">The sequence shown here is derived from an EMBL/GenBank/DDBJ whole genome shotgun (WGS) entry which is preliminary data.</text>
</comment>
<protein>
    <submittedName>
        <fullName evidence="3">50S ribosomal protein L34</fullName>
    </submittedName>
</protein>
<evidence type="ECO:0000313" key="4">
    <source>
        <dbReference type="Proteomes" id="UP001163823"/>
    </source>
</evidence>
<dbReference type="PANTHER" id="PTHR34784">
    <property type="entry name" value="50S RIBOSOMAL PROTEIN L34"/>
    <property type="match status" value="1"/>
</dbReference>
<name>A0AAD7KWU7_QUISA</name>
<keyword evidence="1" id="KW-0547">Nucleotide-binding</keyword>
<dbReference type="InterPro" id="IPR037103">
    <property type="entry name" value="Tubulin/FtsZ-like_C"/>
</dbReference>
<dbReference type="AlphaFoldDB" id="A0AAD7KWU7"/>
<sequence>MGIARHNSCRHASLQGCLFFQFYHCFQKRSTVCIHFGIMVWGRKTPGYTEQKRFFVIIKVPHLVNLWDCSVTADVEPNDEITDEVGDSSFLYNKPWTLRKSSPYVPYGKIVNVEVVDGGLICSSGVHVEEMDDKNDDCNVVNAAVYVGY</sequence>
<keyword evidence="2" id="KW-0342">GTP-binding</keyword>
<keyword evidence="3" id="KW-0689">Ribosomal protein</keyword>
<keyword evidence="3" id="KW-0687">Ribonucleoprotein</keyword>
<dbReference type="Gene3D" id="3.30.1330.20">
    <property type="entry name" value="Tubulin/FtsZ, C-terminal domain"/>
    <property type="match status" value="1"/>
</dbReference>
<evidence type="ECO:0000256" key="2">
    <source>
        <dbReference type="ARBA" id="ARBA00023134"/>
    </source>
</evidence>
<dbReference type="Pfam" id="PF09585">
    <property type="entry name" value="Lin0512_fam"/>
    <property type="match status" value="1"/>
</dbReference>
<dbReference type="EMBL" id="JARAOO010000013">
    <property type="protein sequence ID" value="KAJ7947063.1"/>
    <property type="molecule type" value="Genomic_DNA"/>
</dbReference>
<keyword evidence="4" id="KW-1185">Reference proteome</keyword>
<proteinExistence type="predicted"/>
<dbReference type="Proteomes" id="UP001163823">
    <property type="component" value="Chromosome 13"/>
</dbReference>
<dbReference type="GO" id="GO:0005840">
    <property type="term" value="C:ribosome"/>
    <property type="evidence" value="ECO:0007669"/>
    <property type="project" value="UniProtKB-KW"/>
</dbReference>
<reference evidence="3" key="1">
    <citation type="journal article" date="2023" name="Science">
        <title>Elucidation of the pathway for biosynthesis of saponin adjuvants from the soapbark tree.</title>
        <authorList>
            <person name="Reed J."/>
            <person name="Orme A."/>
            <person name="El-Demerdash A."/>
            <person name="Owen C."/>
            <person name="Martin L.B.B."/>
            <person name="Misra R.C."/>
            <person name="Kikuchi S."/>
            <person name="Rejzek M."/>
            <person name="Martin A.C."/>
            <person name="Harkess A."/>
            <person name="Leebens-Mack J."/>
            <person name="Louveau T."/>
            <person name="Stephenson M.J."/>
            <person name="Osbourn A."/>
        </authorList>
    </citation>
    <scope>NUCLEOTIDE SEQUENCE</scope>
    <source>
        <strain evidence="3">S10</strain>
    </source>
</reference>
<organism evidence="3 4">
    <name type="scientific">Quillaja saponaria</name>
    <name type="common">Soap bark tree</name>
    <dbReference type="NCBI Taxonomy" id="32244"/>
    <lineage>
        <taxon>Eukaryota</taxon>
        <taxon>Viridiplantae</taxon>
        <taxon>Streptophyta</taxon>
        <taxon>Embryophyta</taxon>
        <taxon>Tracheophyta</taxon>
        <taxon>Spermatophyta</taxon>
        <taxon>Magnoliopsida</taxon>
        <taxon>eudicotyledons</taxon>
        <taxon>Gunneridae</taxon>
        <taxon>Pentapetalae</taxon>
        <taxon>rosids</taxon>
        <taxon>fabids</taxon>
        <taxon>Fabales</taxon>
        <taxon>Quillajaceae</taxon>
        <taxon>Quillaja</taxon>
    </lineage>
</organism>
<evidence type="ECO:0000256" key="1">
    <source>
        <dbReference type="ARBA" id="ARBA00022741"/>
    </source>
</evidence>
<dbReference type="GO" id="GO:0005525">
    <property type="term" value="F:GTP binding"/>
    <property type="evidence" value="ECO:0007669"/>
    <property type="project" value="UniProtKB-KW"/>
</dbReference>
<evidence type="ECO:0000313" key="3">
    <source>
        <dbReference type="EMBL" id="KAJ7947063.1"/>
    </source>
</evidence>
<gene>
    <name evidence="3" type="ORF">O6P43_031915</name>
</gene>
<dbReference type="NCBIfam" id="TIGR02058">
    <property type="entry name" value="lin0512_fam"/>
    <property type="match status" value="1"/>
</dbReference>
<dbReference type="InterPro" id="IPR011719">
    <property type="entry name" value="CHP02058"/>
</dbReference>
<dbReference type="KEGG" id="qsa:O6P43_031915"/>
<dbReference type="PANTHER" id="PTHR34784:SF1">
    <property type="entry name" value="50S RIBOSOMAL PROTEIN L34"/>
    <property type="match status" value="1"/>
</dbReference>
<accession>A0AAD7KWU7</accession>